<dbReference type="Proteomes" id="UP000298324">
    <property type="component" value="Unassembled WGS sequence"/>
</dbReference>
<protein>
    <submittedName>
        <fullName evidence="1">Uncharacterized protein</fullName>
    </submittedName>
</protein>
<keyword evidence="2" id="KW-1185">Reference proteome</keyword>
<evidence type="ECO:0000313" key="2">
    <source>
        <dbReference type="Proteomes" id="UP000298324"/>
    </source>
</evidence>
<proteinExistence type="predicted"/>
<accession>A0A4Y7R6R2</accession>
<evidence type="ECO:0000313" key="1">
    <source>
        <dbReference type="EMBL" id="TEB04634.1"/>
    </source>
</evidence>
<comment type="caution">
    <text evidence="1">The sequence shown here is derived from an EMBL/GenBank/DDBJ whole genome shotgun (WGS) entry which is preliminary data.</text>
</comment>
<dbReference type="EMBL" id="QFGA01000003">
    <property type="protein sequence ID" value="TEB04634.1"/>
    <property type="molecule type" value="Genomic_DNA"/>
</dbReference>
<reference evidence="1 2" key="1">
    <citation type="journal article" date="2018" name="Environ. Microbiol.">
        <title>Novel energy conservation strategies and behaviour of Pelotomaculum schinkii driving syntrophic propionate catabolism.</title>
        <authorList>
            <person name="Hidalgo-Ahumada C.A.P."/>
            <person name="Nobu M.K."/>
            <person name="Narihiro T."/>
            <person name="Tamaki H."/>
            <person name="Liu W.T."/>
            <person name="Kamagata Y."/>
            <person name="Stams A.J.M."/>
            <person name="Imachi H."/>
            <person name="Sousa D.Z."/>
        </authorList>
    </citation>
    <scope>NUCLEOTIDE SEQUENCE [LARGE SCALE GENOMIC DNA]</scope>
    <source>
        <strain evidence="1 2">HH</strain>
    </source>
</reference>
<name>A0A4Y7R6R2_9FIRM</name>
<dbReference type="RefSeq" id="WP_190259373.1">
    <property type="nucleotide sequence ID" value="NZ_QFGA01000003.1"/>
</dbReference>
<sequence length="70" mass="8052">MSYNCSDNGAKGRYTIPDYKNMYFSLFNAVKSAIDQLQKAQRDGENEYIESEDMPLILPNVIDEKPEVNE</sequence>
<dbReference type="AlphaFoldDB" id="A0A4Y7R6R2"/>
<organism evidence="1 2">
    <name type="scientific">Pelotomaculum schinkii</name>
    <dbReference type="NCBI Taxonomy" id="78350"/>
    <lineage>
        <taxon>Bacteria</taxon>
        <taxon>Bacillati</taxon>
        <taxon>Bacillota</taxon>
        <taxon>Clostridia</taxon>
        <taxon>Eubacteriales</taxon>
        <taxon>Desulfotomaculaceae</taxon>
        <taxon>Pelotomaculum</taxon>
    </lineage>
</organism>
<gene>
    <name evidence="1" type="ORF">Psch_03396</name>
</gene>